<keyword evidence="1" id="KW-0547">Nucleotide-binding</keyword>
<reference evidence="5 6" key="1">
    <citation type="submission" date="2017-04" db="EMBL/GenBank/DDBJ databases">
        <title>Novel microbial lineages endemic to geothermal iron-oxide mats fill important gaps in the evolutionary history of Archaea.</title>
        <authorList>
            <person name="Jay Z.J."/>
            <person name="Beam J.P."/>
            <person name="Dlakic M."/>
            <person name="Rusch D.B."/>
            <person name="Kozubal M.A."/>
            <person name="Inskeep W.P."/>
        </authorList>
    </citation>
    <scope>NUCLEOTIDE SEQUENCE [LARGE SCALE GENOMIC DNA]</scope>
    <source>
        <strain evidence="5">OSP_D</strain>
    </source>
</reference>
<name>A0A2R6B0P6_9ARCH</name>
<evidence type="ECO:0000313" key="5">
    <source>
        <dbReference type="EMBL" id="PSN92211.1"/>
    </source>
</evidence>
<dbReference type="SMART" id="SM00487">
    <property type="entry name" value="DEXDc"/>
    <property type="match status" value="1"/>
</dbReference>
<dbReference type="GO" id="GO:0003676">
    <property type="term" value="F:nucleic acid binding"/>
    <property type="evidence" value="ECO:0007669"/>
    <property type="project" value="InterPro"/>
</dbReference>
<evidence type="ECO:0008006" key="7">
    <source>
        <dbReference type="Google" id="ProtNLM"/>
    </source>
</evidence>
<evidence type="ECO:0000313" key="6">
    <source>
        <dbReference type="Proteomes" id="UP000240322"/>
    </source>
</evidence>
<dbReference type="Proteomes" id="UP000240322">
    <property type="component" value="Unassembled WGS sequence"/>
</dbReference>
<dbReference type="Pfam" id="PF00271">
    <property type="entry name" value="Helicase_C"/>
    <property type="match status" value="1"/>
</dbReference>
<dbReference type="PANTHER" id="PTHR47957">
    <property type="entry name" value="ATP-DEPENDENT HELICASE HRQ1"/>
    <property type="match status" value="1"/>
</dbReference>
<dbReference type="GO" id="GO:0006289">
    <property type="term" value="P:nucleotide-excision repair"/>
    <property type="evidence" value="ECO:0007669"/>
    <property type="project" value="TreeGrafter"/>
</dbReference>
<organism evidence="5 6">
    <name type="scientific">Candidatus Marsarchaeota G2 archaeon OSP_D</name>
    <dbReference type="NCBI Taxonomy" id="1978157"/>
    <lineage>
        <taxon>Archaea</taxon>
        <taxon>Candidatus Marsarchaeota</taxon>
        <taxon>Candidatus Marsarchaeota group 2</taxon>
    </lineage>
</organism>
<feature type="domain" description="Helicase C-terminal" evidence="4">
    <location>
        <begin position="274"/>
        <end position="419"/>
    </location>
</feature>
<accession>A0A2R6B0P6</accession>
<keyword evidence="2" id="KW-0067">ATP-binding</keyword>
<sequence>MVNSSAQPIADWLDDIISDLGLEVIAHRFLPAVKPSHTLPVEGLPLPDGLKRGLNIRGISTLSDFQWEAYQSIASGENTVIVAGTGSGKTEGWLLPILSRLEHRPDRVGCVVVYPTKALARDQLARLNQMCECVNLSVDVYHGDTPVARRRSILAHPPDILITNPDMLNLAARSPAFRSIISGLDYFVMDDFHVYQGVFGANASWLLWRLKRLFTRKPVFIASSATISDPEALFERVFGARCRVVSSNARIASQLHLLLGFRIGRSKRVAAARLFERLVSASRRTILFVDSHQVAELLYKMVRPKLKAKVSLHRAGLTAEQREGVEEDLRAGRIMGVISTPTLELGIDVGELDTVINYGVTTNHSRYIQRAGRAARRGDLGLIIQLLGEDPISQYYRQRPNEFLERRLEPVFLDPDNTEIAKHHLLASTLERPLRRDEVGATGSVGAFNTLVSSGLVAPFGGYYFRCTKEGYAYLKAWHGLRGSTDTVSILLEDGRKLGYRDLPIAVSELHPQAIYNHMGTPYIVTRLDIQRRLAYVRRIHSDNVFTKSLGQRIPKRFEAIQNRVVGGVAIDYGGLTLQLDVTGFVVKDLDDNILAERVLDEAVSYTFQTKAIRFRLEPKNEWGIKGNAEGFHALEHTLISAASITVGVSDADLGGISTPYGEVYIYDAQIGGSGASQELLKRFETTLEVADTILGSCDCEDGCPKCVYTVHCGNNNKFLSRKKGYTLSYEWLSQIHL</sequence>
<dbReference type="InterPro" id="IPR027417">
    <property type="entry name" value="P-loop_NTPase"/>
</dbReference>
<dbReference type="SUPFAM" id="SSF52540">
    <property type="entry name" value="P-loop containing nucleoside triphosphate hydrolases"/>
    <property type="match status" value="2"/>
</dbReference>
<evidence type="ECO:0000259" key="3">
    <source>
        <dbReference type="PROSITE" id="PS51192"/>
    </source>
</evidence>
<gene>
    <name evidence="5" type="ORF">B9Q03_01895</name>
</gene>
<evidence type="ECO:0000256" key="2">
    <source>
        <dbReference type="ARBA" id="ARBA00022840"/>
    </source>
</evidence>
<dbReference type="InterPro" id="IPR001650">
    <property type="entry name" value="Helicase_C-like"/>
</dbReference>
<dbReference type="Pfam" id="PF09369">
    <property type="entry name" value="MZB"/>
    <property type="match status" value="1"/>
</dbReference>
<comment type="caution">
    <text evidence="5">The sequence shown here is derived from an EMBL/GenBank/DDBJ whole genome shotgun (WGS) entry which is preliminary data.</text>
</comment>
<proteinExistence type="predicted"/>
<dbReference type="InterPro" id="IPR014001">
    <property type="entry name" value="Helicase_ATP-bd"/>
</dbReference>
<dbReference type="GO" id="GO:0043138">
    <property type="term" value="F:3'-5' DNA helicase activity"/>
    <property type="evidence" value="ECO:0007669"/>
    <property type="project" value="TreeGrafter"/>
</dbReference>
<dbReference type="PROSITE" id="PS51194">
    <property type="entry name" value="HELICASE_CTER"/>
    <property type="match status" value="1"/>
</dbReference>
<dbReference type="PANTHER" id="PTHR47957:SF3">
    <property type="entry name" value="ATP-DEPENDENT HELICASE HRQ1"/>
    <property type="match status" value="1"/>
</dbReference>
<dbReference type="Pfam" id="PF00270">
    <property type="entry name" value="DEAD"/>
    <property type="match status" value="1"/>
</dbReference>
<evidence type="ECO:0000256" key="1">
    <source>
        <dbReference type="ARBA" id="ARBA00022741"/>
    </source>
</evidence>
<feature type="domain" description="Helicase ATP-binding" evidence="3">
    <location>
        <begin position="70"/>
        <end position="245"/>
    </location>
</feature>
<dbReference type="AlphaFoldDB" id="A0A2R6B0P6"/>
<dbReference type="InterPro" id="IPR018973">
    <property type="entry name" value="MZB"/>
</dbReference>
<dbReference type="EMBL" id="NEXE01000008">
    <property type="protein sequence ID" value="PSN92211.1"/>
    <property type="molecule type" value="Genomic_DNA"/>
</dbReference>
<dbReference type="PROSITE" id="PS51192">
    <property type="entry name" value="HELICASE_ATP_BIND_1"/>
    <property type="match status" value="1"/>
</dbReference>
<dbReference type="GO" id="GO:0036297">
    <property type="term" value="P:interstrand cross-link repair"/>
    <property type="evidence" value="ECO:0007669"/>
    <property type="project" value="TreeGrafter"/>
</dbReference>
<dbReference type="InterPro" id="IPR011545">
    <property type="entry name" value="DEAD/DEAH_box_helicase_dom"/>
</dbReference>
<dbReference type="Gene3D" id="3.40.50.300">
    <property type="entry name" value="P-loop containing nucleotide triphosphate hydrolases"/>
    <property type="match status" value="2"/>
</dbReference>
<protein>
    <recommendedName>
        <fullName evidence="7">DEAD/DEAH box helicase</fullName>
    </recommendedName>
</protein>
<dbReference type="GO" id="GO:0005524">
    <property type="term" value="F:ATP binding"/>
    <property type="evidence" value="ECO:0007669"/>
    <property type="project" value="UniProtKB-KW"/>
</dbReference>
<dbReference type="SMART" id="SM00490">
    <property type="entry name" value="HELICc"/>
    <property type="match status" value="1"/>
</dbReference>
<evidence type="ECO:0000259" key="4">
    <source>
        <dbReference type="PROSITE" id="PS51194"/>
    </source>
</evidence>